<dbReference type="Pfam" id="PF00583">
    <property type="entry name" value="Acetyltransf_1"/>
    <property type="match status" value="1"/>
</dbReference>
<accession>A0A0J8DAR0</accession>
<dbReference type="InterPro" id="IPR000182">
    <property type="entry name" value="GNAT_dom"/>
</dbReference>
<evidence type="ECO:0000313" key="5">
    <source>
        <dbReference type="Proteomes" id="UP000036756"/>
    </source>
</evidence>
<comment type="caution">
    <text evidence="4">The sequence shown here is derived from an EMBL/GenBank/DDBJ whole genome shotgun (WGS) entry which is preliminary data.</text>
</comment>
<keyword evidence="1 4" id="KW-0808">Transferase</keyword>
<proteinExistence type="predicted"/>
<dbReference type="STRING" id="1121307.CLCY_6c00110"/>
<name>A0A0J8DAR0_CLOCY</name>
<dbReference type="PROSITE" id="PS51186">
    <property type="entry name" value="GNAT"/>
    <property type="match status" value="1"/>
</dbReference>
<dbReference type="AlphaFoldDB" id="A0A0J8DAR0"/>
<dbReference type="InterPro" id="IPR050680">
    <property type="entry name" value="YpeA/RimI_acetyltransf"/>
</dbReference>
<sequence length="164" mass="19144">MITKANKNNLPKIMDVLKDTIISMNTEGLYQWNENYPNEEIILNDMEKEELFVKVEDETIKGFIVLNEHDDKGYENLDWKYEKEKSLIIHRLCVSPKYQGNGVAKEIMDFTNTFAASKGYKAIRLDTAVENKKAIRFYEKLGYEKVGVLSARRGEYVCFEKNIQ</sequence>
<evidence type="ECO:0000256" key="2">
    <source>
        <dbReference type="ARBA" id="ARBA00023315"/>
    </source>
</evidence>
<feature type="domain" description="N-acetyltransferase" evidence="3">
    <location>
        <begin position="1"/>
        <end position="164"/>
    </location>
</feature>
<keyword evidence="2" id="KW-0012">Acyltransferase</keyword>
<protein>
    <submittedName>
        <fullName evidence="4">Acetyltransferase</fullName>
    </submittedName>
</protein>
<gene>
    <name evidence="4" type="ORF">CLCY_6c00110</name>
</gene>
<organism evidence="4 5">
    <name type="scientific">Clostridium cylindrosporum DSM 605</name>
    <dbReference type="NCBI Taxonomy" id="1121307"/>
    <lineage>
        <taxon>Bacteria</taxon>
        <taxon>Bacillati</taxon>
        <taxon>Bacillota</taxon>
        <taxon>Clostridia</taxon>
        <taxon>Eubacteriales</taxon>
        <taxon>Clostridiaceae</taxon>
        <taxon>Clostridium</taxon>
    </lineage>
</organism>
<reference evidence="4 5" key="1">
    <citation type="submission" date="2015-06" db="EMBL/GenBank/DDBJ databases">
        <title>Draft genome sequence of the purine-degrading Clostridium cylindrosporum HC-1 (DSM 605).</title>
        <authorList>
            <person name="Poehlein A."/>
            <person name="Schiel-Bengelsdorf B."/>
            <person name="Bengelsdorf F."/>
            <person name="Daniel R."/>
            <person name="Duerre P."/>
        </authorList>
    </citation>
    <scope>NUCLEOTIDE SEQUENCE [LARGE SCALE GENOMIC DNA]</scope>
    <source>
        <strain evidence="4 5">DSM 605</strain>
    </source>
</reference>
<dbReference type="GO" id="GO:0016747">
    <property type="term" value="F:acyltransferase activity, transferring groups other than amino-acyl groups"/>
    <property type="evidence" value="ECO:0007669"/>
    <property type="project" value="InterPro"/>
</dbReference>
<evidence type="ECO:0000256" key="1">
    <source>
        <dbReference type="ARBA" id="ARBA00022679"/>
    </source>
</evidence>
<dbReference type="SUPFAM" id="SSF55729">
    <property type="entry name" value="Acyl-CoA N-acyltransferases (Nat)"/>
    <property type="match status" value="1"/>
</dbReference>
<dbReference type="InterPro" id="IPR016181">
    <property type="entry name" value="Acyl_CoA_acyltransferase"/>
</dbReference>
<dbReference type="EMBL" id="LFVU01000002">
    <property type="protein sequence ID" value="KMT23130.1"/>
    <property type="molecule type" value="Genomic_DNA"/>
</dbReference>
<dbReference type="PANTHER" id="PTHR43420:SF47">
    <property type="entry name" value="N-ACETYLTRANSFERASE DOMAIN-CONTAINING PROTEIN"/>
    <property type="match status" value="1"/>
</dbReference>
<dbReference type="RefSeq" id="WP_161797083.1">
    <property type="nucleotide sequence ID" value="NZ_LFVU01000002.1"/>
</dbReference>
<evidence type="ECO:0000313" key="4">
    <source>
        <dbReference type="EMBL" id="KMT23130.1"/>
    </source>
</evidence>
<dbReference type="Gene3D" id="3.40.630.30">
    <property type="match status" value="1"/>
</dbReference>
<keyword evidence="5" id="KW-1185">Reference proteome</keyword>
<dbReference type="Proteomes" id="UP000036756">
    <property type="component" value="Unassembled WGS sequence"/>
</dbReference>
<evidence type="ECO:0000259" key="3">
    <source>
        <dbReference type="PROSITE" id="PS51186"/>
    </source>
</evidence>
<dbReference type="CDD" id="cd04301">
    <property type="entry name" value="NAT_SF"/>
    <property type="match status" value="1"/>
</dbReference>
<dbReference type="PANTHER" id="PTHR43420">
    <property type="entry name" value="ACETYLTRANSFERASE"/>
    <property type="match status" value="1"/>
</dbReference>
<dbReference type="PATRIC" id="fig|1121307.3.peg.2140"/>